<evidence type="ECO:0000259" key="1">
    <source>
        <dbReference type="Pfam" id="PF13614"/>
    </source>
</evidence>
<protein>
    <submittedName>
        <fullName evidence="2">Chromosome partitioning protein</fullName>
    </submittedName>
</protein>
<dbReference type="SUPFAM" id="SSF52540">
    <property type="entry name" value="P-loop containing nucleoside triphosphate hydrolases"/>
    <property type="match status" value="1"/>
</dbReference>
<dbReference type="Proteomes" id="UP000215616">
    <property type="component" value="Unassembled WGS sequence"/>
</dbReference>
<evidence type="ECO:0000313" key="3">
    <source>
        <dbReference type="Proteomes" id="UP000215616"/>
    </source>
</evidence>
<organism evidence="2 3">
    <name type="scientific">Caulobacter vibrioides</name>
    <name type="common">Caulobacter crescentus</name>
    <dbReference type="NCBI Taxonomy" id="155892"/>
    <lineage>
        <taxon>Bacteria</taxon>
        <taxon>Pseudomonadati</taxon>
        <taxon>Pseudomonadota</taxon>
        <taxon>Alphaproteobacteria</taxon>
        <taxon>Caulobacterales</taxon>
        <taxon>Caulobacteraceae</taxon>
        <taxon>Caulobacter</taxon>
    </lineage>
</organism>
<gene>
    <name evidence="2" type="ORF">B7Z12_18005</name>
</gene>
<dbReference type="EMBL" id="NCDQ01000394">
    <property type="protein sequence ID" value="OYW99479.1"/>
    <property type="molecule type" value="Genomic_DNA"/>
</dbReference>
<dbReference type="InterPro" id="IPR025669">
    <property type="entry name" value="AAA_dom"/>
</dbReference>
<dbReference type="InterPro" id="IPR027417">
    <property type="entry name" value="P-loop_NTPase"/>
</dbReference>
<name>A0A258CV33_CAUVI</name>
<dbReference type="CDD" id="cd02042">
    <property type="entry name" value="ParAB_family"/>
    <property type="match status" value="1"/>
</dbReference>
<dbReference type="AlphaFoldDB" id="A0A258CV33"/>
<dbReference type="PANTHER" id="PTHR13696:SF52">
    <property type="entry name" value="PARA FAMILY PROTEIN CT_582"/>
    <property type="match status" value="1"/>
</dbReference>
<dbReference type="Gene3D" id="3.40.50.300">
    <property type="entry name" value="P-loop containing nucleotide triphosphate hydrolases"/>
    <property type="match status" value="1"/>
</dbReference>
<dbReference type="InterPro" id="IPR050678">
    <property type="entry name" value="DNA_Partitioning_ATPase"/>
</dbReference>
<evidence type="ECO:0000313" key="2">
    <source>
        <dbReference type="EMBL" id="OYW99479.1"/>
    </source>
</evidence>
<feature type="domain" description="AAA" evidence="1">
    <location>
        <begin position="116"/>
        <end position="286"/>
    </location>
</feature>
<dbReference type="PANTHER" id="PTHR13696">
    <property type="entry name" value="P-LOOP CONTAINING NUCLEOSIDE TRIPHOSPHATE HYDROLASE"/>
    <property type="match status" value="1"/>
</dbReference>
<reference evidence="2 3" key="1">
    <citation type="submission" date="2017-03" db="EMBL/GenBank/DDBJ databases">
        <title>Lifting the veil on microbial sulfur biogeochemistry in mining wastewaters.</title>
        <authorList>
            <person name="Kantor R.S."/>
            <person name="Colenbrander Nelson T."/>
            <person name="Marshall S."/>
            <person name="Bennett D."/>
            <person name="Apte S."/>
            <person name="Camacho D."/>
            <person name="Thomas B.C."/>
            <person name="Warren L.A."/>
            <person name="Banfield J.F."/>
        </authorList>
    </citation>
    <scope>NUCLEOTIDE SEQUENCE [LARGE SCALE GENOMIC DNA]</scope>
    <source>
        <strain evidence="2">32-67-7</strain>
    </source>
</reference>
<accession>A0A258CV33</accession>
<dbReference type="Pfam" id="PF13614">
    <property type="entry name" value="AAA_31"/>
    <property type="match status" value="1"/>
</dbReference>
<sequence>MAKSALTESSASGPVLLDAMTALSDRAHDVITRLRTSVFAPGEEKIVDLRFTITKAAEMVGRTSEAIRQAEADGRLPAPRLSAAKRREGYSLAEINHMRDVFGTRPRRGPEDPPIILAVQNFKGGVGKSTLTCHVAQYLALKGYRVAVIDCDSQASTTTIFGFNPDIDIDDEQTLLPFFRHGGEPDLKYGLRATAWPGIDLIPANLGLYQAEYEAAARLRGNPDALDRLRRGVESMADEYDVVLLDPPPALGMLSLAVLRAANALLIPTPPSTVDFASTAHFLRMIVETLEVMQGHLGARGYHFLRVVATKVDEGKSAHTQIRDMMAAVFGSDMLSASLLDSAEIDNANVQLRTVYELAGPPTKTYERCRNNLDRLNGEIELLIRKAWPSHRSDLRRLGLG</sequence>
<comment type="caution">
    <text evidence="2">The sequence shown here is derived from an EMBL/GenBank/DDBJ whole genome shotgun (WGS) entry which is preliminary data.</text>
</comment>
<proteinExistence type="predicted"/>